<protein>
    <submittedName>
        <fullName evidence="6">Type VI secretion system membrane subunit TssM</fullName>
    </submittedName>
</protein>
<comment type="caution">
    <text evidence="6">The sequence shown here is derived from an EMBL/GenBank/DDBJ whole genome shotgun (WGS) entry which is preliminary data.</text>
</comment>
<keyword evidence="1" id="KW-1133">Transmembrane helix</keyword>
<feature type="domain" description="Type VI secretion system component TssM1 N-terminal" evidence="4">
    <location>
        <begin position="187"/>
        <end position="418"/>
    </location>
</feature>
<proteinExistence type="predicted"/>
<dbReference type="Pfam" id="PF06744">
    <property type="entry name" value="IcmF_C"/>
    <property type="match status" value="1"/>
</dbReference>
<dbReference type="InterPro" id="IPR048677">
    <property type="entry name" value="TssM1_hel"/>
</dbReference>
<dbReference type="SUPFAM" id="SSF52540">
    <property type="entry name" value="P-loop containing nucleoside triphosphate hydrolases"/>
    <property type="match status" value="1"/>
</dbReference>
<dbReference type="InterPro" id="IPR009612">
    <property type="entry name" value="IcmF-rel"/>
</dbReference>
<evidence type="ECO:0000259" key="2">
    <source>
        <dbReference type="Pfam" id="PF06744"/>
    </source>
</evidence>
<dbReference type="InterPro" id="IPR010623">
    <property type="entry name" value="IcmF_C"/>
</dbReference>
<evidence type="ECO:0000256" key="1">
    <source>
        <dbReference type="SAM" id="Phobius"/>
    </source>
</evidence>
<keyword evidence="1" id="KW-0472">Membrane</keyword>
<keyword evidence="1" id="KW-0812">Transmembrane</keyword>
<keyword evidence="7" id="KW-1185">Reference proteome</keyword>
<dbReference type="OrthoDB" id="9758229at2"/>
<dbReference type="InterPro" id="IPR027417">
    <property type="entry name" value="P-loop_NTPase"/>
</dbReference>
<gene>
    <name evidence="6" type="primary">icmF</name>
    <name evidence="6" type="ORF">C1949_10705</name>
</gene>
<feature type="transmembrane region" description="Helical" evidence="1">
    <location>
        <begin position="416"/>
        <end position="434"/>
    </location>
</feature>
<dbReference type="Pfam" id="PF06761">
    <property type="entry name" value="IcmF-related"/>
    <property type="match status" value="1"/>
</dbReference>
<dbReference type="Pfam" id="PF21070">
    <property type="entry name" value="IcmF_helical"/>
    <property type="match status" value="1"/>
</dbReference>
<dbReference type="Proteomes" id="UP000243451">
    <property type="component" value="Unassembled WGS sequence"/>
</dbReference>
<evidence type="ECO:0000313" key="7">
    <source>
        <dbReference type="Proteomes" id="UP000243451"/>
    </source>
</evidence>
<dbReference type="InterPro" id="IPR025743">
    <property type="entry name" value="TssM1_N"/>
</dbReference>
<accession>A0A2P4EUL8</accession>
<dbReference type="AlphaFoldDB" id="A0A2P4EUL8"/>
<feature type="domain" description="Type VI secretion system component TssM1 helical" evidence="5">
    <location>
        <begin position="872"/>
        <end position="972"/>
    </location>
</feature>
<sequence length="1107" mass="124164">MKPVLIRLLTLLRKPACWSILLLLLLAVTVWFTGPSIAVNGTAIWAPPYSRVITIAALLLPWLGWQAIRYYQQRPDRRSARTADTEAIHTRIALEQRHQLNQQLLADRGISRRQQKRWPWLVLLGPAAAGKSSLFNDTRLAASCSTAASPTSGYGHSPVEWHNLDQCSWLETTAACLPDAEQGPPPAAWQALLGLLRQRAEPAISGVALILPVDLLLDHNPLELDLLARRYRRALSELRHALGLDLPVFLLLSKADLLPGITELSQQLPAAQREQPFGVTLPAASEPNSTLSNTLAPLLSQLNRQVLYRIQQEPDSTRRGRIYDLPYQLAKLEGPLRSFLSQAVDSNSYQQGSRLHGVYLTVAGNQHQIAHPGDPSEPVVQPAFVKQLLENTLLARSGGVTITTEHQRRQRARHRLVTGIAAACITVCTAIWALQYDREAEQLQQLAQLGQHFTTSPVRIQAHTRIEPLLQQLDTRYAATLIPQPSHTPSSLHQLSLQQSAVTLPVVRKAYAESLQVFLVPLILRQLEHRLQTDLNDRQKLIGHLRAYLMLSLPDRRDSSYLQNWMRSEWLRRYPAQPEVRQSLDAHLTRLLAASLQAQTVDDALIADTRALLLQEPLAQLCYRLLLEQSRSLPSYRLDTRLGRHHQLLAPRPVEIPGFYVKAGYESLLRAKGPALINDLLADDWVLGSGTHVRDKIGEQLLAELEAMYFQDYTEHWIRALASLQLKRLARYDAPDDLAALSSADSPLLALLQQIRLHTGLISNGETNPSRGKQALQQHFSQLHQLLDETATPQAELAQVLQNLGALQLQLAQLEDASTRGLLAFKMASARMQRRNDVISATRNSAAQLPAPLQGWIRQLADQSWQSVLASSADYLNSRYRNDVYAPYKEALADHYPFSPSSQKDVELGDFKRFFQHEGTIQRFTSQYLEPFLISTGGGYRLRLVDGRALPLSAQLLAQLNQANAIHNSFFAADPFEPSVGFRLEPYSLDASLGRASFDYGNQQLEYRHGPIVPMAFRWPAPLDDSRVTLTLEDLGGRRMSLQQHQGIWSLFRLLDQMTLERQEQRDALQLRASIGGMRAHYLLHSQRSPNPFAPGLLAGFNLPARL</sequence>
<dbReference type="InterPro" id="IPR017731">
    <property type="entry name" value="TssM1-like"/>
</dbReference>
<evidence type="ECO:0000259" key="3">
    <source>
        <dbReference type="Pfam" id="PF06761"/>
    </source>
</evidence>
<evidence type="ECO:0000313" key="6">
    <source>
        <dbReference type="EMBL" id="POB03158.1"/>
    </source>
</evidence>
<evidence type="ECO:0000259" key="5">
    <source>
        <dbReference type="Pfam" id="PF21070"/>
    </source>
</evidence>
<reference evidence="6 7" key="1">
    <citation type="submission" date="2018-01" db="EMBL/GenBank/DDBJ databases">
        <title>Draft genome of the type strain Pseudomonas oceani DSM 100277 isolated from the deep water in Okinawa trough, northwestern Pacific Ocean.</title>
        <authorList>
            <person name="Gomila M."/>
            <person name="Mulet M."/>
            <person name="Garcia-Valdes E."/>
            <person name="Lalucat J."/>
        </authorList>
    </citation>
    <scope>NUCLEOTIDE SEQUENCE [LARGE SCALE GENOMIC DNA]</scope>
    <source>
        <strain evidence="6 7">DSM 100277</strain>
    </source>
</reference>
<name>A0A2P4EUL8_9GAMM</name>
<dbReference type="EMBL" id="PPSK01000009">
    <property type="protein sequence ID" value="POB03158.1"/>
    <property type="molecule type" value="Genomic_DNA"/>
</dbReference>
<dbReference type="RefSeq" id="WP_104738477.1">
    <property type="nucleotide sequence ID" value="NZ_BMHR01000009.1"/>
</dbReference>
<evidence type="ECO:0000259" key="4">
    <source>
        <dbReference type="Pfam" id="PF14331"/>
    </source>
</evidence>
<dbReference type="PANTHER" id="PTHR36153">
    <property type="entry name" value="INNER MEMBRANE PROTEIN-RELATED"/>
    <property type="match status" value="1"/>
</dbReference>
<feature type="transmembrane region" description="Helical" evidence="1">
    <location>
        <begin position="48"/>
        <end position="68"/>
    </location>
</feature>
<dbReference type="PANTHER" id="PTHR36153:SF1">
    <property type="entry name" value="TYPE VI SECRETION SYSTEM COMPONENT TSSM1"/>
    <property type="match status" value="1"/>
</dbReference>
<dbReference type="InterPro" id="IPR053156">
    <property type="entry name" value="T6SS_TssM-like"/>
</dbReference>
<feature type="domain" description="Type VI secretion system IcmF C-terminal" evidence="2">
    <location>
        <begin position="982"/>
        <end position="1087"/>
    </location>
</feature>
<dbReference type="Pfam" id="PF14331">
    <property type="entry name" value="IcmF-related_N"/>
    <property type="match status" value="1"/>
</dbReference>
<dbReference type="NCBIfam" id="TIGR03348">
    <property type="entry name" value="VI_IcmF"/>
    <property type="match status" value="1"/>
</dbReference>
<organism evidence="6 7">
    <name type="scientific">Halopseudomonas oceani</name>
    <dbReference type="NCBI Taxonomy" id="1708783"/>
    <lineage>
        <taxon>Bacteria</taxon>
        <taxon>Pseudomonadati</taxon>
        <taxon>Pseudomonadota</taxon>
        <taxon>Gammaproteobacteria</taxon>
        <taxon>Pseudomonadales</taxon>
        <taxon>Pseudomonadaceae</taxon>
        <taxon>Halopseudomonas</taxon>
    </lineage>
</organism>
<feature type="domain" description="IcmF-related" evidence="3">
    <location>
        <begin position="472"/>
        <end position="759"/>
    </location>
</feature>